<dbReference type="SUPFAM" id="SSF53271">
    <property type="entry name" value="PRTase-like"/>
    <property type="match status" value="1"/>
</dbReference>
<dbReference type="UniPathway" id="UPA00591">
    <property type="reaction ID" value="UER00648"/>
</dbReference>
<dbReference type="GO" id="GO:0000287">
    <property type="term" value="F:magnesium ion binding"/>
    <property type="evidence" value="ECO:0007669"/>
    <property type="project" value="TreeGrafter"/>
</dbReference>
<dbReference type="GO" id="GO:0032264">
    <property type="term" value="P:IMP salvage"/>
    <property type="evidence" value="ECO:0007669"/>
    <property type="project" value="UniProtKB-UniPathway"/>
</dbReference>
<dbReference type="GO" id="GO:0006166">
    <property type="term" value="P:purine ribonucleoside salvage"/>
    <property type="evidence" value="ECO:0007669"/>
    <property type="project" value="UniProtKB-KW"/>
</dbReference>
<name>A0A1F4Q3A8_UNCSA</name>
<accession>A0A1F4Q3A8</accession>
<comment type="pathway">
    <text evidence="3 15">Purine metabolism; IMP biosynthesis via salvage pathway; IMP from hypoxanthine: step 1/1.</text>
</comment>
<evidence type="ECO:0000256" key="5">
    <source>
        <dbReference type="ARBA" id="ARBA00008391"/>
    </source>
</evidence>
<proteinExistence type="inferred from homology"/>
<keyword evidence="7 15" id="KW-0328">Glycosyltransferase</keyword>
<evidence type="ECO:0000256" key="15">
    <source>
        <dbReference type="RuleBase" id="RU364099"/>
    </source>
</evidence>
<keyword evidence="9 15" id="KW-0479">Metal-binding</keyword>
<comment type="catalytic activity">
    <reaction evidence="14">
        <text>IMP + diphosphate = hypoxanthine + 5-phospho-alpha-D-ribose 1-diphosphate</text>
        <dbReference type="Rhea" id="RHEA:17973"/>
        <dbReference type="ChEBI" id="CHEBI:17368"/>
        <dbReference type="ChEBI" id="CHEBI:33019"/>
        <dbReference type="ChEBI" id="CHEBI:58017"/>
        <dbReference type="ChEBI" id="CHEBI:58053"/>
        <dbReference type="EC" id="2.4.2.8"/>
    </reaction>
    <physiologicalReaction direction="right-to-left" evidence="14">
        <dbReference type="Rhea" id="RHEA:17975"/>
    </physiologicalReaction>
</comment>
<evidence type="ECO:0000256" key="2">
    <source>
        <dbReference type="ARBA" id="ARBA00004496"/>
    </source>
</evidence>
<comment type="similarity">
    <text evidence="5 15">Belongs to the purine/pyrimidine phosphoribosyltransferase family.</text>
</comment>
<dbReference type="InterPro" id="IPR005904">
    <property type="entry name" value="Hxn_phspho_trans"/>
</dbReference>
<organism evidence="17 18">
    <name type="scientific">candidate division WOR-1 bacterium RIFCSPHIGHO2_01_FULL_53_15</name>
    <dbReference type="NCBI Taxonomy" id="1802564"/>
    <lineage>
        <taxon>Bacteria</taxon>
        <taxon>Bacillati</taxon>
        <taxon>Saganbacteria</taxon>
    </lineage>
</organism>
<evidence type="ECO:0000256" key="10">
    <source>
        <dbReference type="ARBA" id="ARBA00022726"/>
    </source>
</evidence>
<keyword evidence="8 15" id="KW-0808">Transferase</keyword>
<comment type="caution">
    <text evidence="17">The sequence shown here is derived from an EMBL/GenBank/DDBJ whole genome shotgun (WGS) entry which is preliminary data.</text>
</comment>
<evidence type="ECO:0000256" key="8">
    <source>
        <dbReference type="ARBA" id="ARBA00022679"/>
    </source>
</evidence>
<dbReference type="PANTHER" id="PTHR43340:SF1">
    <property type="entry name" value="HYPOXANTHINE PHOSPHORIBOSYLTRANSFERASE"/>
    <property type="match status" value="1"/>
</dbReference>
<dbReference type="GO" id="GO:0052657">
    <property type="term" value="F:guanine phosphoribosyltransferase activity"/>
    <property type="evidence" value="ECO:0007669"/>
    <property type="project" value="UniProtKB-ARBA"/>
</dbReference>
<keyword evidence="10 15" id="KW-0660">Purine salvage</keyword>
<evidence type="ECO:0000256" key="9">
    <source>
        <dbReference type="ARBA" id="ARBA00022723"/>
    </source>
</evidence>
<dbReference type="GO" id="GO:0004422">
    <property type="term" value="F:hypoxanthine phosphoribosyltransferase activity"/>
    <property type="evidence" value="ECO:0007669"/>
    <property type="project" value="InterPro"/>
</dbReference>
<dbReference type="Proteomes" id="UP000178724">
    <property type="component" value="Unassembled WGS sequence"/>
</dbReference>
<evidence type="ECO:0000256" key="11">
    <source>
        <dbReference type="ARBA" id="ARBA00022741"/>
    </source>
</evidence>
<dbReference type="GO" id="GO:0046100">
    <property type="term" value="P:hypoxanthine metabolic process"/>
    <property type="evidence" value="ECO:0007669"/>
    <property type="project" value="TreeGrafter"/>
</dbReference>
<gene>
    <name evidence="17" type="ORF">A2625_05655</name>
</gene>
<dbReference type="GO" id="GO:0000166">
    <property type="term" value="F:nucleotide binding"/>
    <property type="evidence" value="ECO:0007669"/>
    <property type="project" value="UniProtKB-KW"/>
</dbReference>
<evidence type="ECO:0000256" key="4">
    <source>
        <dbReference type="ARBA" id="ARBA00004676"/>
    </source>
</evidence>
<reference evidence="17 18" key="1">
    <citation type="journal article" date="2016" name="Nat. Commun.">
        <title>Thousands of microbial genomes shed light on interconnected biogeochemical processes in an aquifer system.</title>
        <authorList>
            <person name="Anantharaman K."/>
            <person name="Brown C.T."/>
            <person name="Hug L.A."/>
            <person name="Sharon I."/>
            <person name="Castelle C.J."/>
            <person name="Probst A.J."/>
            <person name="Thomas B.C."/>
            <person name="Singh A."/>
            <person name="Wilkins M.J."/>
            <person name="Karaoz U."/>
            <person name="Brodie E.L."/>
            <person name="Williams K.H."/>
            <person name="Hubbard S.S."/>
            <person name="Banfield J.F."/>
        </authorList>
    </citation>
    <scope>NUCLEOTIDE SEQUENCE [LARGE SCALE GENOMIC DNA]</scope>
</reference>
<dbReference type="NCBIfam" id="TIGR01203">
    <property type="entry name" value="HGPRTase"/>
    <property type="match status" value="1"/>
</dbReference>
<dbReference type="GO" id="GO:0032263">
    <property type="term" value="P:GMP salvage"/>
    <property type="evidence" value="ECO:0007669"/>
    <property type="project" value="TreeGrafter"/>
</dbReference>
<evidence type="ECO:0000259" key="16">
    <source>
        <dbReference type="Pfam" id="PF00156"/>
    </source>
</evidence>
<dbReference type="EMBL" id="METM01000011">
    <property type="protein sequence ID" value="OGB90367.1"/>
    <property type="molecule type" value="Genomic_DNA"/>
</dbReference>
<comment type="pathway">
    <text evidence="4">Purine metabolism; GMP biosynthesis via salvage pathway; GMP from guanine: step 1/1.</text>
</comment>
<dbReference type="AlphaFoldDB" id="A0A1F4Q3A8"/>
<dbReference type="GO" id="GO:0005829">
    <property type="term" value="C:cytosol"/>
    <property type="evidence" value="ECO:0007669"/>
    <property type="project" value="TreeGrafter"/>
</dbReference>
<evidence type="ECO:0000256" key="3">
    <source>
        <dbReference type="ARBA" id="ARBA00004669"/>
    </source>
</evidence>
<evidence type="ECO:0000256" key="7">
    <source>
        <dbReference type="ARBA" id="ARBA00022676"/>
    </source>
</evidence>
<evidence type="ECO:0000256" key="6">
    <source>
        <dbReference type="ARBA" id="ARBA00022490"/>
    </source>
</evidence>
<dbReference type="Pfam" id="PF00156">
    <property type="entry name" value="Pribosyltran"/>
    <property type="match status" value="1"/>
</dbReference>
<dbReference type="GO" id="GO:0006178">
    <property type="term" value="P:guanine salvage"/>
    <property type="evidence" value="ECO:0007669"/>
    <property type="project" value="TreeGrafter"/>
</dbReference>
<protein>
    <recommendedName>
        <fullName evidence="15">Hypoxanthine phosphoribosyltransferase</fullName>
        <ecNumber evidence="15">2.4.2.8</ecNumber>
    </recommendedName>
</protein>
<feature type="domain" description="Phosphoribosyltransferase" evidence="16">
    <location>
        <begin position="14"/>
        <end position="157"/>
    </location>
</feature>
<comment type="catalytic activity">
    <reaction evidence="13">
        <text>GMP + diphosphate = guanine + 5-phospho-alpha-D-ribose 1-diphosphate</text>
        <dbReference type="Rhea" id="RHEA:25424"/>
        <dbReference type="ChEBI" id="CHEBI:16235"/>
        <dbReference type="ChEBI" id="CHEBI:33019"/>
        <dbReference type="ChEBI" id="CHEBI:58017"/>
        <dbReference type="ChEBI" id="CHEBI:58115"/>
        <dbReference type="EC" id="2.4.2.8"/>
    </reaction>
    <physiologicalReaction direction="right-to-left" evidence="13">
        <dbReference type="Rhea" id="RHEA:25426"/>
    </physiologicalReaction>
</comment>
<dbReference type="EC" id="2.4.2.8" evidence="15"/>
<keyword evidence="12 15" id="KW-0460">Magnesium</keyword>
<dbReference type="Gene3D" id="3.40.50.2020">
    <property type="match status" value="1"/>
</dbReference>
<dbReference type="InterPro" id="IPR000836">
    <property type="entry name" value="PRTase_dom"/>
</dbReference>
<evidence type="ECO:0000256" key="13">
    <source>
        <dbReference type="ARBA" id="ARBA00048811"/>
    </source>
</evidence>
<dbReference type="CDD" id="cd06223">
    <property type="entry name" value="PRTases_typeI"/>
    <property type="match status" value="1"/>
</dbReference>
<evidence type="ECO:0000256" key="12">
    <source>
        <dbReference type="ARBA" id="ARBA00022842"/>
    </source>
</evidence>
<evidence type="ECO:0000313" key="17">
    <source>
        <dbReference type="EMBL" id="OGB90367.1"/>
    </source>
</evidence>
<keyword evidence="11 15" id="KW-0547">Nucleotide-binding</keyword>
<dbReference type="PANTHER" id="PTHR43340">
    <property type="entry name" value="HYPOXANTHINE-GUANINE PHOSPHORIBOSYLTRANSFERASE"/>
    <property type="match status" value="1"/>
</dbReference>
<comment type="cofactor">
    <cofactor evidence="1 15">
        <name>Mg(2+)</name>
        <dbReference type="ChEBI" id="CHEBI:18420"/>
    </cofactor>
</comment>
<dbReference type="FunFam" id="3.40.50.2020:FF:000006">
    <property type="entry name" value="Hypoxanthine phosphoribosyltransferase"/>
    <property type="match status" value="1"/>
</dbReference>
<evidence type="ECO:0000256" key="1">
    <source>
        <dbReference type="ARBA" id="ARBA00001946"/>
    </source>
</evidence>
<evidence type="ECO:0000313" key="18">
    <source>
        <dbReference type="Proteomes" id="UP000178724"/>
    </source>
</evidence>
<comment type="subcellular location">
    <subcellularLocation>
        <location evidence="2 15">Cytoplasm</location>
    </subcellularLocation>
</comment>
<dbReference type="InterPro" id="IPR029057">
    <property type="entry name" value="PRTase-like"/>
</dbReference>
<evidence type="ECO:0000256" key="14">
    <source>
        <dbReference type="ARBA" id="ARBA00049402"/>
    </source>
</evidence>
<dbReference type="InterPro" id="IPR050408">
    <property type="entry name" value="HGPRT"/>
</dbReference>
<sequence length="173" mass="19452">MEKLKVLIPGSRLKKMIALLARRISKDYKGKDLVLIGVLKGAFVFLSDLMRELTIPVSLDFIQLSSYGAGTVSSGVIKIRKDIDLPIVDKHVLIVEDVIDYGYTLDYLLRFLANKKPASVRICALLDKPSRRKVKVAVDYSGFKLPDKFIVGYGLDFGEKYRNLPYIAAIDQK</sequence>
<keyword evidence="6 15" id="KW-0963">Cytoplasm</keyword>